<dbReference type="InterPro" id="IPR039697">
    <property type="entry name" value="Alcohol_dehydrogenase_Fe"/>
</dbReference>
<dbReference type="Proteomes" id="UP000217257">
    <property type="component" value="Chromosome"/>
</dbReference>
<evidence type="ECO:0000259" key="3">
    <source>
        <dbReference type="Pfam" id="PF00465"/>
    </source>
</evidence>
<reference evidence="5 6" key="1">
    <citation type="submission" date="2017-06" db="EMBL/GenBank/DDBJ databases">
        <title>Sequencing and comparative analysis of myxobacterial genomes.</title>
        <authorList>
            <person name="Rupp O."/>
            <person name="Goesmann A."/>
            <person name="Sogaard-Andersen L."/>
        </authorList>
    </citation>
    <scope>NUCLEOTIDE SEQUENCE [LARGE SCALE GENOMIC DNA]</scope>
    <source>
        <strain evidence="5 6">DSM 52655</strain>
    </source>
</reference>
<dbReference type="PANTHER" id="PTHR11496:SF102">
    <property type="entry name" value="ALCOHOL DEHYDROGENASE 4"/>
    <property type="match status" value="1"/>
</dbReference>
<gene>
    <name evidence="5" type="ORF">CYFUS_002905</name>
</gene>
<evidence type="ECO:0000256" key="2">
    <source>
        <dbReference type="ARBA" id="ARBA00023002"/>
    </source>
</evidence>
<dbReference type="GO" id="GO:0004022">
    <property type="term" value="F:alcohol dehydrogenase (NAD+) activity"/>
    <property type="evidence" value="ECO:0007669"/>
    <property type="project" value="TreeGrafter"/>
</dbReference>
<keyword evidence="2" id="KW-0560">Oxidoreductase</keyword>
<organism evidence="5 6">
    <name type="scientific">Cystobacter fuscus</name>
    <dbReference type="NCBI Taxonomy" id="43"/>
    <lineage>
        <taxon>Bacteria</taxon>
        <taxon>Pseudomonadati</taxon>
        <taxon>Myxococcota</taxon>
        <taxon>Myxococcia</taxon>
        <taxon>Myxococcales</taxon>
        <taxon>Cystobacterineae</taxon>
        <taxon>Archangiaceae</taxon>
        <taxon>Cystobacter</taxon>
    </lineage>
</organism>
<dbReference type="AlphaFoldDB" id="A0A250J1P5"/>
<dbReference type="FunFam" id="3.40.50.1970:FF:000003">
    <property type="entry name" value="Alcohol dehydrogenase, iron-containing"/>
    <property type="match status" value="1"/>
</dbReference>
<dbReference type="FunFam" id="1.20.1090.10:FF:000001">
    <property type="entry name" value="Aldehyde-alcohol dehydrogenase"/>
    <property type="match status" value="1"/>
</dbReference>
<dbReference type="RefSeq" id="WP_095985801.1">
    <property type="nucleotide sequence ID" value="NZ_CP022098.1"/>
</dbReference>
<evidence type="ECO:0000313" key="6">
    <source>
        <dbReference type="Proteomes" id="UP000217257"/>
    </source>
</evidence>
<dbReference type="NCBIfam" id="NF041833">
    <property type="entry name" value="Fe_ADH_ErcA"/>
    <property type="match status" value="1"/>
</dbReference>
<dbReference type="SUPFAM" id="SSF56796">
    <property type="entry name" value="Dehydroquinate synthase-like"/>
    <property type="match status" value="1"/>
</dbReference>
<dbReference type="Pfam" id="PF25137">
    <property type="entry name" value="ADH_Fe_C"/>
    <property type="match status" value="1"/>
</dbReference>
<dbReference type="GO" id="GO:0046872">
    <property type="term" value="F:metal ion binding"/>
    <property type="evidence" value="ECO:0007669"/>
    <property type="project" value="InterPro"/>
</dbReference>
<evidence type="ECO:0000256" key="1">
    <source>
        <dbReference type="ARBA" id="ARBA00007358"/>
    </source>
</evidence>
<name>A0A250J1P5_9BACT</name>
<dbReference type="Gene3D" id="1.20.1090.10">
    <property type="entry name" value="Dehydroquinate synthase-like - alpha domain"/>
    <property type="match status" value="1"/>
</dbReference>
<protein>
    <submittedName>
        <fullName evidence="5">Alcohol dehydrogenase</fullName>
    </submittedName>
</protein>
<dbReference type="InterPro" id="IPR001670">
    <property type="entry name" value="ADH_Fe/GldA"/>
</dbReference>
<dbReference type="Pfam" id="PF00465">
    <property type="entry name" value="Fe-ADH"/>
    <property type="match status" value="1"/>
</dbReference>
<feature type="domain" description="Alcohol dehydrogenase iron-type/glycerol dehydrogenase GldA" evidence="3">
    <location>
        <begin position="14"/>
        <end position="180"/>
    </location>
</feature>
<accession>A0A250J1P5</accession>
<feature type="domain" description="Fe-containing alcohol dehydrogenase-like C-terminal" evidence="4">
    <location>
        <begin position="193"/>
        <end position="387"/>
    </location>
</feature>
<dbReference type="InterPro" id="IPR056798">
    <property type="entry name" value="ADH_Fe_C"/>
</dbReference>
<dbReference type="EMBL" id="CP022098">
    <property type="protein sequence ID" value="ATB37483.1"/>
    <property type="molecule type" value="Genomic_DNA"/>
</dbReference>
<dbReference type="PANTHER" id="PTHR11496">
    <property type="entry name" value="ALCOHOL DEHYDROGENASE"/>
    <property type="match status" value="1"/>
</dbReference>
<dbReference type="KEGG" id="cfus:CYFUS_002905"/>
<dbReference type="CDD" id="cd17814">
    <property type="entry name" value="Fe-ADH-like"/>
    <property type="match status" value="1"/>
</dbReference>
<dbReference type="Gene3D" id="3.40.50.1970">
    <property type="match status" value="1"/>
</dbReference>
<comment type="similarity">
    <text evidence="1">Belongs to the iron-containing alcohol dehydrogenase family.</text>
</comment>
<evidence type="ECO:0000313" key="5">
    <source>
        <dbReference type="EMBL" id="ATB37483.1"/>
    </source>
</evidence>
<evidence type="ECO:0000259" key="4">
    <source>
        <dbReference type="Pfam" id="PF25137"/>
    </source>
</evidence>
<proteinExistence type="inferred from homology"/>
<sequence>MMTTKTELRKFVAPEIVYGSGSRCLVGRYARNLGATRVLIVSDPGVVLAGWLREILASLESEGVRYHLFVGVSSNPRAEEVHQGVQVYQQEHCDAIVAVGGGSPMDCAKGIGIVLANKEHILTFEGVDRIVRPIPPLICVPTTAGSSADVSQFAIITDTERRLKVSIISKAIVPDISLVDYDTTKTLTPTLIACCGMDAFVHGIEAFVSNAHSLLTDVYALAAISLIWNNLPAAMKNPLDEVARCQLMDGSLEAGLAFSNTSLGAIHAMAHALGGLIDNPHGEANTLLVDHVVAFNYEAAPERFDLIAEKLGLEPARLAAGKRKEALLSALRQLKHDAGLELKLRDRGISRSDIPLLARHALSDPCMATNPRRLTLRDVEVMYEQAF</sequence>